<gene>
    <name evidence="2" type="ORF">BJG266_LOCUS4884</name>
    <name evidence="1" type="ORF">QVE165_LOCUS1978</name>
</gene>
<protein>
    <submittedName>
        <fullName evidence="1">Uncharacterized protein</fullName>
    </submittedName>
</protein>
<dbReference type="Proteomes" id="UP000663877">
    <property type="component" value="Unassembled WGS sequence"/>
</dbReference>
<dbReference type="OrthoDB" id="10330679at2759"/>
<dbReference type="Gene3D" id="1.25.40.10">
    <property type="entry name" value="Tetratricopeptide repeat domain"/>
    <property type="match status" value="1"/>
</dbReference>
<dbReference type="InterPro" id="IPR011990">
    <property type="entry name" value="TPR-like_helical_dom_sf"/>
</dbReference>
<evidence type="ECO:0000313" key="3">
    <source>
        <dbReference type="Proteomes" id="UP000663832"/>
    </source>
</evidence>
<keyword evidence="3" id="KW-1185">Reference proteome</keyword>
<dbReference type="Proteomes" id="UP000663832">
    <property type="component" value="Unassembled WGS sequence"/>
</dbReference>
<evidence type="ECO:0000313" key="2">
    <source>
        <dbReference type="EMBL" id="CAF0794978.1"/>
    </source>
</evidence>
<accession>A0A813Q0F2</accession>
<sequence>MGSCQSSLSRIERDAYEDIINSIPIHCQQEIIKLPKRKFFNIYKFHLIAKYYLQQKEYQMALLNECLAIQNLELLLSNHKDHMIFAPMHNLLSLCFLETMNMQLAILEGLITLKIILKHMATDYLEIGLQYFRVAVFCLLGRQFKSAERYFIKSIEIAQLGDGLRLDFIQKIEVLLQTTRAQISGSPLRIIPINYESGLDENREDLIRRATNEMSVIANQFGTFQINETELKRLPDKQTELLINDNIVNDILNSLITFLKENDPLNKLGIKGSGICFVAAYFKSIQMETSSLSIPIIEAGLTIIINQINDDDRFRPLKQLPFTISYIDDDQSNIAGVRVFQIKGIITSNKQ</sequence>
<dbReference type="AlphaFoldDB" id="A0A813Q0F2"/>
<evidence type="ECO:0000313" key="1">
    <source>
        <dbReference type="EMBL" id="CAF0759607.1"/>
    </source>
</evidence>
<proteinExistence type="predicted"/>
<dbReference type="EMBL" id="CAJNOI010000012">
    <property type="protein sequence ID" value="CAF0794978.1"/>
    <property type="molecule type" value="Genomic_DNA"/>
</dbReference>
<name>A0A813Q0F2_9BILA</name>
<reference evidence="1" key="1">
    <citation type="submission" date="2021-02" db="EMBL/GenBank/DDBJ databases">
        <authorList>
            <person name="Nowell W R."/>
        </authorList>
    </citation>
    <scope>NUCLEOTIDE SEQUENCE</scope>
</reference>
<comment type="caution">
    <text evidence="1">The sequence shown here is derived from an EMBL/GenBank/DDBJ whole genome shotgun (WGS) entry which is preliminary data.</text>
</comment>
<dbReference type="EMBL" id="CAJNOM010000006">
    <property type="protein sequence ID" value="CAF0759607.1"/>
    <property type="molecule type" value="Genomic_DNA"/>
</dbReference>
<organism evidence="1 3">
    <name type="scientific">Adineta steineri</name>
    <dbReference type="NCBI Taxonomy" id="433720"/>
    <lineage>
        <taxon>Eukaryota</taxon>
        <taxon>Metazoa</taxon>
        <taxon>Spiralia</taxon>
        <taxon>Gnathifera</taxon>
        <taxon>Rotifera</taxon>
        <taxon>Eurotatoria</taxon>
        <taxon>Bdelloidea</taxon>
        <taxon>Adinetida</taxon>
        <taxon>Adinetidae</taxon>
        <taxon>Adineta</taxon>
    </lineage>
</organism>